<comment type="similarity">
    <text evidence="3">Belongs to the glycogen phosphorylase family.</text>
</comment>
<evidence type="ECO:0000256" key="6">
    <source>
        <dbReference type="ARBA" id="ARBA00022676"/>
    </source>
</evidence>
<proteinExistence type="inferred from homology"/>
<evidence type="ECO:0000256" key="5">
    <source>
        <dbReference type="ARBA" id="ARBA00022533"/>
    </source>
</evidence>
<accession>A0ABW2CCB4</accession>
<protein>
    <recommendedName>
        <fullName evidence="4">glycogen phosphorylase</fullName>
        <ecNumber evidence="4">2.4.1.1</ecNumber>
    </recommendedName>
</protein>
<evidence type="ECO:0000256" key="1">
    <source>
        <dbReference type="ARBA" id="ARBA00001275"/>
    </source>
</evidence>
<gene>
    <name evidence="12" type="primary">glgP</name>
    <name evidence="12" type="ORF">ACFQKB_03145</name>
</gene>
<dbReference type="EMBL" id="JBHSXS010000001">
    <property type="protein sequence ID" value="MFC6878758.1"/>
    <property type="molecule type" value="Genomic_DNA"/>
</dbReference>
<organism evidence="12 13">
    <name type="scientific">Actinomadura yumaensis</name>
    <dbReference type="NCBI Taxonomy" id="111807"/>
    <lineage>
        <taxon>Bacteria</taxon>
        <taxon>Bacillati</taxon>
        <taxon>Actinomycetota</taxon>
        <taxon>Actinomycetes</taxon>
        <taxon>Streptosporangiales</taxon>
        <taxon>Thermomonosporaceae</taxon>
        <taxon>Actinomadura</taxon>
    </lineage>
</organism>
<keyword evidence="13" id="KW-1185">Reference proteome</keyword>
<dbReference type="PANTHER" id="PTHR42655:SF1">
    <property type="entry name" value="GLYCOGEN PHOSPHORYLASE"/>
    <property type="match status" value="1"/>
</dbReference>
<evidence type="ECO:0000256" key="4">
    <source>
        <dbReference type="ARBA" id="ARBA00012591"/>
    </source>
</evidence>
<dbReference type="InterPro" id="IPR035090">
    <property type="entry name" value="Pyridoxal_P_attach_site"/>
</dbReference>
<name>A0ABW2CCB4_9ACTN</name>
<dbReference type="InterPro" id="IPR024517">
    <property type="entry name" value="Glycogen_phosphorylase_DUF3417"/>
</dbReference>
<dbReference type="NCBIfam" id="TIGR02094">
    <property type="entry name" value="more_P_ylases"/>
    <property type="match status" value="1"/>
</dbReference>
<feature type="domain" description="DUF3417" evidence="11">
    <location>
        <begin position="13"/>
        <end position="118"/>
    </location>
</feature>
<keyword evidence="6" id="KW-0328">Glycosyltransferase</keyword>
<keyword evidence="9" id="KW-0119">Carbohydrate metabolism</keyword>
<keyword evidence="8" id="KW-0663">Pyridoxal phosphate</keyword>
<dbReference type="EC" id="2.4.1.1" evidence="4"/>
<dbReference type="Gene3D" id="3.40.50.2000">
    <property type="entry name" value="Glycogen Phosphorylase B"/>
    <property type="match status" value="3"/>
</dbReference>
<evidence type="ECO:0000256" key="8">
    <source>
        <dbReference type="ARBA" id="ARBA00022898"/>
    </source>
</evidence>
<comment type="cofactor">
    <cofactor evidence="2">
        <name>pyridoxal 5'-phosphate</name>
        <dbReference type="ChEBI" id="CHEBI:597326"/>
    </cofactor>
</comment>
<dbReference type="RefSeq" id="WP_160819706.1">
    <property type="nucleotide sequence ID" value="NZ_JBHSXS010000001.1"/>
</dbReference>
<evidence type="ECO:0000256" key="7">
    <source>
        <dbReference type="ARBA" id="ARBA00022679"/>
    </source>
</evidence>
<evidence type="ECO:0000256" key="3">
    <source>
        <dbReference type="ARBA" id="ARBA00006047"/>
    </source>
</evidence>
<comment type="catalytic activity">
    <reaction evidence="1">
        <text>[(1-&gt;4)-alpha-D-glucosyl](n) + phosphate = [(1-&gt;4)-alpha-D-glucosyl](n-1) + alpha-D-glucose 1-phosphate</text>
        <dbReference type="Rhea" id="RHEA:41732"/>
        <dbReference type="Rhea" id="RHEA-COMP:9584"/>
        <dbReference type="Rhea" id="RHEA-COMP:9586"/>
        <dbReference type="ChEBI" id="CHEBI:15444"/>
        <dbReference type="ChEBI" id="CHEBI:43474"/>
        <dbReference type="ChEBI" id="CHEBI:58601"/>
        <dbReference type="EC" id="2.4.1.1"/>
    </reaction>
</comment>
<dbReference type="Pfam" id="PF11897">
    <property type="entry name" value="DUF3417"/>
    <property type="match status" value="1"/>
</dbReference>
<keyword evidence="5" id="KW-0021">Allosteric enzyme</keyword>
<dbReference type="SUPFAM" id="SSF53756">
    <property type="entry name" value="UDP-Glycosyltransferase/glycogen phosphorylase"/>
    <property type="match status" value="1"/>
</dbReference>
<dbReference type="PIRSF" id="PIRSF000460">
    <property type="entry name" value="Pprylas_GlgP"/>
    <property type="match status" value="1"/>
</dbReference>
<dbReference type="PROSITE" id="PS00102">
    <property type="entry name" value="PHOSPHORYLASE"/>
    <property type="match status" value="1"/>
</dbReference>
<evidence type="ECO:0000256" key="9">
    <source>
        <dbReference type="ARBA" id="ARBA00023277"/>
    </source>
</evidence>
<dbReference type="PANTHER" id="PTHR42655">
    <property type="entry name" value="GLYCOGEN PHOSPHORYLASE"/>
    <property type="match status" value="1"/>
</dbReference>
<reference evidence="13" key="1">
    <citation type="journal article" date="2019" name="Int. J. Syst. Evol. Microbiol.">
        <title>The Global Catalogue of Microorganisms (GCM) 10K type strain sequencing project: providing services to taxonomists for standard genome sequencing and annotation.</title>
        <authorList>
            <consortium name="The Broad Institute Genomics Platform"/>
            <consortium name="The Broad Institute Genome Sequencing Center for Infectious Disease"/>
            <person name="Wu L."/>
            <person name="Ma J."/>
        </authorList>
    </citation>
    <scope>NUCLEOTIDE SEQUENCE [LARGE SCALE GENOMIC DNA]</scope>
    <source>
        <strain evidence="13">JCM 3369</strain>
    </source>
</reference>
<sequence>MKAIRRFTVRTVLPEPLRPLEELVLNLRWSWHHETRDLFRTIDPALWEAVRHDPVRLLGEVAPGRLDRLAEDRRFLRRLDGAVEDLRDYLTAPRWYQERGPDVAVAYFSPEYGLTAALPQYSGGLGILAGDHLKTASDLGVPLVGVGLLYRHGYFSQSLSPDGWQLERYPSLDPNGLPLTLLREDGGTPVRVVIGLPQGRDLHAQVWLARVGRVPQLLLDSDVEDNDQAARDITDRLYGGGGDHRLLQEMLLGIGGVRAIRAYCRITGHPAPEVFHTNEGHAGFLGLERIRELVSGQGLTFDEALEATRAGTVFTTHTPVPAGIDRFPRELIQRYFGGVNEEADVPVERVLALGAEDYPGGDGTVFNMAVMGMRLAQRVNGVSRLHGEVSREMFGGLWGGFDTSEVPIGSITNGVHAGTWVAREVLDLAAREVPEVVESGRGWRGVRDVPESEIWRIRRVLRERLVLDARRRLRESWRQRGASEAEVSWIDDVLDPDVLTIGFARRVPSYKRLTLMTHDPGRLRALLLDPERPVQIVIAGKAHPADEGGKRLIQDIVRFADAEDVRHRIVFLPDYDMALGRLLVQGCDVWMNNPLRPLEACGTSGMKAALNGGLNLSIRDGWWDEWHDGQNGWAIPSADGLADPARRDALEAAALYELVEDHVAVTFYDRDGAGLPRRWLEMVKHTIATLGPKVLASRMVRDYVEGYYAPAAASARAMAADGYAGARALASWKRRVAKAWPGVGVEHVESGGEQSMRAGARLPLRVVADLGGLDPSDVAVEAVYGRVDDADDLVDPSHLELAEAGPAEDGRLRYAGEVPLSRSGAFGYSVRVVPRHPMLAGRAEMGLIALPPAPHGMTNGDLR</sequence>
<dbReference type="InterPro" id="IPR000811">
    <property type="entry name" value="Glyco_trans_35"/>
</dbReference>
<evidence type="ECO:0000313" key="12">
    <source>
        <dbReference type="EMBL" id="MFC6878758.1"/>
    </source>
</evidence>
<dbReference type="Proteomes" id="UP001596380">
    <property type="component" value="Unassembled WGS sequence"/>
</dbReference>
<keyword evidence="7" id="KW-0808">Transferase</keyword>
<dbReference type="InterPro" id="IPR052182">
    <property type="entry name" value="Glycogen/Maltodextrin_Phosph"/>
</dbReference>
<evidence type="ECO:0000259" key="11">
    <source>
        <dbReference type="Pfam" id="PF11897"/>
    </source>
</evidence>
<dbReference type="Pfam" id="PF00343">
    <property type="entry name" value="Phosphorylase"/>
    <property type="match status" value="1"/>
</dbReference>
<evidence type="ECO:0000256" key="2">
    <source>
        <dbReference type="ARBA" id="ARBA00001933"/>
    </source>
</evidence>
<evidence type="ECO:0000313" key="13">
    <source>
        <dbReference type="Proteomes" id="UP001596380"/>
    </source>
</evidence>
<comment type="caution">
    <text evidence="12">The sequence shown here is derived from an EMBL/GenBank/DDBJ whole genome shotgun (WGS) entry which is preliminary data.</text>
</comment>
<comment type="function">
    <text evidence="10">Phosphorylase is an important allosteric enzyme in carbohydrate metabolism. Enzymes from different sources differ in their regulatory mechanisms and in their natural substrates. However, all known phosphorylases share catalytic and structural properties.</text>
</comment>
<dbReference type="InterPro" id="IPR011834">
    <property type="entry name" value="Agluc_phsphrylas"/>
</dbReference>
<evidence type="ECO:0000256" key="10">
    <source>
        <dbReference type="ARBA" id="ARBA00025174"/>
    </source>
</evidence>